<name>A0ABN0RNT4_9FLAO</name>
<dbReference type="RefSeq" id="WP_034645488.1">
    <property type="nucleotide sequence ID" value="NZ_ARZX01000011.1"/>
</dbReference>
<accession>A0ABN0RNT4</accession>
<dbReference type="Proteomes" id="UP000019275">
    <property type="component" value="Unassembled WGS sequence"/>
</dbReference>
<feature type="non-terminal residue" evidence="1">
    <location>
        <position position="1"/>
    </location>
</feature>
<keyword evidence="2" id="KW-1185">Reference proteome</keyword>
<organism evidence="1 2">
    <name type="scientific">Cellulophaga geojensis KL-A</name>
    <dbReference type="NCBI Taxonomy" id="1328323"/>
    <lineage>
        <taxon>Bacteria</taxon>
        <taxon>Pseudomonadati</taxon>
        <taxon>Bacteroidota</taxon>
        <taxon>Flavobacteriia</taxon>
        <taxon>Flavobacteriales</taxon>
        <taxon>Flavobacteriaceae</taxon>
        <taxon>Cellulophaga</taxon>
    </lineage>
</organism>
<reference evidence="1 2" key="1">
    <citation type="journal article" date="2014" name="Genome Announc.">
        <title>Draft Genome Sequence of the Carrageenan-Degrading Bacterium Cellulophaga sp. Strain KL-A, Isolated from Decaying Marine Algae.</title>
        <authorList>
            <person name="Shan D."/>
            <person name="Ying J."/>
            <person name="Li X."/>
            <person name="Gao Z."/>
            <person name="Wei G."/>
            <person name="Shao Z."/>
        </authorList>
    </citation>
    <scope>NUCLEOTIDE SEQUENCE [LARGE SCALE GENOMIC DNA]</scope>
    <source>
        <strain evidence="1 2">KL-A</strain>
    </source>
</reference>
<protein>
    <recommendedName>
        <fullName evidence="3">Transposase</fullName>
    </recommendedName>
</protein>
<sequence>KEFENEIISHIDSYILPFFEKFPNAKSVNDEIFEKLDFEEFPNYIPGNCTLKTLIIMKMYNNSRYKEYKNKKDEEYKFYINQNSSMWQSSYDSFLALTSYLDEKFIT</sequence>
<comment type="caution">
    <text evidence="1">The sequence shown here is derived from an EMBL/GenBank/DDBJ whole genome shotgun (WGS) entry which is preliminary data.</text>
</comment>
<dbReference type="EMBL" id="ARZX01000011">
    <property type="protein sequence ID" value="EWH13458.1"/>
    <property type="molecule type" value="Genomic_DNA"/>
</dbReference>
<evidence type="ECO:0008006" key="3">
    <source>
        <dbReference type="Google" id="ProtNLM"/>
    </source>
</evidence>
<evidence type="ECO:0000313" key="2">
    <source>
        <dbReference type="Proteomes" id="UP000019275"/>
    </source>
</evidence>
<evidence type="ECO:0000313" key="1">
    <source>
        <dbReference type="EMBL" id="EWH13458.1"/>
    </source>
</evidence>
<proteinExistence type="predicted"/>
<gene>
    <name evidence="1" type="ORF">KLA_10019</name>
</gene>